<keyword evidence="3" id="KW-1185">Reference proteome</keyword>
<proteinExistence type="predicted"/>
<accession>A0ABZ2K1V3</accession>
<dbReference type="InterPro" id="IPR012674">
    <property type="entry name" value="Calycin"/>
</dbReference>
<name>A0ABZ2K1V3_9BACT</name>
<sequence>MGLNTNDAAAFPARGRSYEAKFGDLAFRLDFDADGKRMTFSAIGAKASVSANESGSQTISYTAVPIRPDVFLVYWQEAGGTTVTHVEDFGRNRVYSNITTPEGTFLNLAGDFTPISTP</sequence>
<gene>
    <name evidence="2" type="ORF">LZC95_40495</name>
</gene>
<protein>
    <recommendedName>
        <fullName evidence="1">MoaF-like domain-containing protein</fullName>
    </recommendedName>
</protein>
<dbReference type="EMBL" id="CP089982">
    <property type="protein sequence ID" value="WXA92716.1"/>
    <property type="molecule type" value="Genomic_DNA"/>
</dbReference>
<feature type="domain" description="MoaF-like" evidence="1">
    <location>
        <begin position="15"/>
        <end position="113"/>
    </location>
</feature>
<dbReference type="Proteomes" id="UP001379533">
    <property type="component" value="Chromosome"/>
</dbReference>
<evidence type="ECO:0000259" key="1">
    <source>
        <dbReference type="Pfam" id="PF22036"/>
    </source>
</evidence>
<dbReference type="Pfam" id="PF22036">
    <property type="entry name" value="MoaF_like"/>
    <property type="match status" value="1"/>
</dbReference>
<dbReference type="RefSeq" id="WP_394843318.1">
    <property type="nucleotide sequence ID" value="NZ_CP089982.1"/>
</dbReference>
<evidence type="ECO:0000313" key="2">
    <source>
        <dbReference type="EMBL" id="WXA92716.1"/>
    </source>
</evidence>
<dbReference type="Gene3D" id="2.40.128.20">
    <property type="match status" value="1"/>
</dbReference>
<evidence type="ECO:0000313" key="3">
    <source>
        <dbReference type="Proteomes" id="UP001379533"/>
    </source>
</evidence>
<dbReference type="InterPro" id="IPR053892">
    <property type="entry name" value="MoaF-like"/>
</dbReference>
<reference evidence="2 3" key="1">
    <citation type="submission" date="2021-12" db="EMBL/GenBank/DDBJ databases">
        <title>Discovery of the Pendulisporaceae a myxobacterial family with distinct sporulation behavior and unique specialized metabolism.</title>
        <authorList>
            <person name="Garcia R."/>
            <person name="Popoff A."/>
            <person name="Bader C.D."/>
            <person name="Loehr J."/>
            <person name="Walesch S."/>
            <person name="Walt C."/>
            <person name="Boldt J."/>
            <person name="Bunk B."/>
            <person name="Haeckl F.J.F.P.J."/>
            <person name="Gunesch A.P."/>
            <person name="Birkelbach J."/>
            <person name="Nuebel U."/>
            <person name="Pietschmann T."/>
            <person name="Bach T."/>
            <person name="Mueller R."/>
        </authorList>
    </citation>
    <scope>NUCLEOTIDE SEQUENCE [LARGE SCALE GENOMIC DNA]</scope>
    <source>
        <strain evidence="2 3">MSr12523</strain>
    </source>
</reference>
<organism evidence="2 3">
    <name type="scientific">Pendulispora brunnea</name>
    <dbReference type="NCBI Taxonomy" id="2905690"/>
    <lineage>
        <taxon>Bacteria</taxon>
        <taxon>Pseudomonadati</taxon>
        <taxon>Myxococcota</taxon>
        <taxon>Myxococcia</taxon>
        <taxon>Myxococcales</taxon>
        <taxon>Sorangiineae</taxon>
        <taxon>Pendulisporaceae</taxon>
        <taxon>Pendulispora</taxon>
    </lineage>
</organism>